<dbReference type="Pfam" id="PF00300">
    <property type="entry name" value="His_Phos_1"/>
    <property type="match status" value="1"/>
</dbReference>
<evidence type="ECO:0000313" key="4">
    <source>
        <dbReference type="Proteomes" id="UP000237925"/>
    </source>
</evidence>
<feature type="binding site" evidence="2">
    <location>
        <begin position="14"/>
        <end position="21"/>
    </location>
    <ligand>
        <name>substrate</name>
    </ligand>
</feature>
<dbReference type="GO" id="GO:0016791">
    <property type="term" value="F:phosphatase activity"/>
    <property type="evidence" value="ECO:0007669"/>
    <property type="project" value="TreeGrafter"/>
</dbReference>
<sequence>MEQQQQATRIIAIRHGETAWNVDTRIQGHLDIALNDTGLWQARRVAQALAGEDIAAIYSSDLQRAWATAQAIATASGAPLTPEPALRERSFGSFEGRTFAQIEQQSPEHALLWRKRAPDFAPEGGGESLTTLSARVRQTVQRLAARHGGEQIVLVAHGGVLDALYRLATGLDLQAPRTWQLANAAINRVLWTPEAMTLVGWADVRHLEGGVRDELHS</sequence>
<keyword evidence="4" id="KW-1185">Reference proteome</keyword>
<evidence type="ECO:0000256" key="2">
    <source>
        <dbReference type="PIRSR" id="PIRSR613078-2"/>
    </source>
</evidence>
<dbReference type="RefSeq" id="WP_106683367.1">
    <property type="nucleotide sequence ID" value="NZ_CP027667.1"/>
</dbReference>
<evidence type="ECO:0000256" key="1">
    <source>
        <dbReference type="PIRSR" id="PIRSR613078-1"/>
    </source>
</evidence>
<evidence type="ECO:0000313" key="3">
    <source>
        <dbReference type="EMBL" id="AVO48888.1"/>
    </source>
</evidence>
<proteinExistence type="predicted"/>
<dbReference type="AlphaFoldDB" id="A0A2R3QAR9"/>
<organism evidence="3 4">
    <name type="scientific">Melaminivora suipulveris</name>
    <dbReference type="NCBI Taxonomy" id="2109913"/>
    <lineage>
        <taxon>Bacteria</taxon>
        <taxon>Pseudomonadati</taxon>
        <taxon>Pseudomonadota</taxon>
        <taxon>Betaproteobacteria</taxon>
        <taxon>Burkholderiales</taxon>
        <taxon>Comamonadaceae</taxon>
        <taxon>Melaminivora</taxon>
    </lineage>
</organism>
<dbReference type="InterPro" id="IPR029033">
    <property type="entry name" value="His_PPase_superfam"/>
</dbReference>
<accession>A0A2R3QAR9</accession>
<dbReference type="OrthoDB" id="9783269at2"/>
<reference evidence="3 4" key="1">
    <citation type="submission" date="2018-03" db="EMBL/GenBank/DDBJ databases">
        <title>Genome sequencing of Melaminivora sp.</title>
        <authorList>
            <person name="Kim S.-J."/>
            <person name="Heo J."/>
            <person name="Ahn J.-H."/>
            <person name="Kwon S.-W."/>
        </authorList>
    </citation>
    <scope>NUCLEOTIDE SEQUENCE [LARGE SCALE GENOMIC DNA]</scope>
    <source>
        <strain evidence="3 4">SC2-9</strain>
    </source>
</reference>
<dbReference type="EMBL" id="CP027667">
    <property type="protein sequence ID" value="AVO48888.1"/>
    <property type="molecule type" value="Genomic_DNA"/>
</dbReference>
<dbReference type="InterPro" id="IPR050275">
    <property type="entry name" value="PGM_Phosphatase"/>
</dbReference>
<name>A0A2R3QAR9_9BURK</name>
<dbReference type="PANTHER" id="PTHR48100">
    <property type="entry name" value="BROAD-SPECIFICITY PHOSPHATASE YOR283W-RELATED"/>
    <property type="match status" value="1"/>
</dbReference>
<gene>
    <name evidence="3" type="ORF">C6568_06190</name>
</gene>
<dbReference type="PANTHER" id="PTHR48100:SF44">
    <property type="entry name" value="PHOSPHATASE C1620.13-RELATED"/>
    <property type="match status" value="1"/>
</dbReference>
<feature type="active site" description="Tele-phosphohistidine intermediate" evidence="1">
    <location>
        <position position="15"/>
    </location>
</feature>
<feature type="binding site" evidence="2">
    <location>
        <position position="64"/>
    </location>
    <ligand>
        <name>substrate</name>
    </ligand>
</feature>
<dbReference type="InterPro" id="IPR013078">
    <property type="entry name" value="His_Pase_superF_clade-1"/>
</dbReference>
<dbReference type="SUPFAM" id="SSF53254">
    <property type="entry name" value="Phosphoglycerate mutase-like"/>
    <property type="match status" value="1"/>
</dbReference>
<dbReference type="Proteomes" id="UP000237925">
    <property type="component" value="Chromosome"/>
</dbReference>
<feature type="active site" description="Proton donor/acceptor" evidence="1">
    <location>
        <position position="88"/>
    </location>
</feature>
<dbReference type="KEGG" id="mela:C6568_06190"/>
<dbReference type="SMART" id="SM00855">
    <property type="entry name" value="PGAM"/>
    <property type="match status" value="1"/>
</dbReference>
<protein>
    <submittedName>
        <fullName evidence="3">Histidine phosphatase family protein</fullName>
    </submittedName>
</protein>
<dbReference type="Gene3D" id="3.40.50.1240">
    <property type="entry name" value="Phosphoglycerate mutase-like"/>
    <property type="match status" value="1"/>
</dbReference>
<dbReference type="CDD" id="cd07067">
    <property type="entry name" value="HP_PGM_like"/>
    <property type="match status" value="1"/>
</dbReference>
<dbReference type="GO" id="GO:0005829">
    <property type="term" value="C:cytosol"/>
    <property type="evidence" value="ECO:0007669"/>
    <property type="project" value="TreeGrafter"/>
</dbReference>